<dbReference type="EMBL" id="FQVT01000034">
    <property type="protein sequence ID" value="SHG77800.1"/>
    <property type="molecule type" value="Genomic_DNA"/>
</dbReference>
<dbReference type="OrthoDB" id="5184303at2"/>
<organism evidence="1 2">
    <name type="scientific">Salegentibacter echinorum</name>
    <dbReference type="NCBI Taxonomy" id="1073325"/>
    <lineage>
        <taxon>Bacteria</taxon>
        <taxon>Pseudomonadati</taxon>
        <taxon>Bacteroidota</taxon>
        <taxon>Flavobacteriia</taxon>
        <taxon>Flavobacteriales</taxon>
        <taxon>Flavobacteriaceae</taxon>
        <taxon>Salegentibacter</taxon>
    </lineage>
</organism>
<protein>
    <recommendedName>
        <fullName evidence="3">HNH endonuclease</fullName>
    </recommendedName>
</protein>
<evidence type="ECO:0000313" key="2">
    <source>
        <dbReference type="Proteomes" id="UP000183945"/>
    </source>
</evidence>
<accession>A0A1M5MK99</accession>
<dbReference type="AlphaFoldDB" id="A0A1M5MK99"/>
<gene>
    <name evidence="1" type="ORF">SAMN05444483_1342</name>
</gene>
<dbReference type="Proteomes" id="UP000183945">
    <property type="component" value="Unassembled WGS sequence"/>
</dbReference>
<proteinExistence type="predicted"/>
<evidence type="ECO:0000313" key="1">
    <source>
        <dbReference type="EMBL" id="SHG77800.1"/>
    </source>
</evidence>
<evidence type="ECO:0008006" key="3">
    <source>
        <dbReference type="Google" id="ProtNLM"/>
    </source>
</evidence>
<sequence>MTELYKKKGICIWCSRSSNETSFLTKPHTIPKKLNAHKIGFDICDQCNKYFGSDNNEEKIKYSIDKITKEIFNVHRFLLSNEKDSNSWKKFKSQFFNYYHSKNALKIKIDYRKNIGFEEAFTKKFKRGIYNIFLQEYHRNTENGLDAQFDEIRNFVRYNIGDLPLYYLKNRTGIRLTEDLDMPMEFSFNQHVQSIIDRYGFYHMTLKGLNFFIAVNQKAFENIDNYLIPECKYLMGSGFVFNKLIEIKKISQIDFTIQDWS</sequence>
<reference evidence="2" key="1">
    <citation type="submission" date="2016-11" db="EMBL/GenBank/DDBJ databases">
        <authorList>
            <person name="Varghese N."/>
            <person name="Submissions S."/>
        </authorList>
    </citation>
    <scope>NUCLEOTIDE SEQUENCE [LARGE SCALE GENOMIC DNA]</scope>
    <source>
        <strain evidence="2">DSM 24579</strain>
    </source>
</reference>
<dbReference type="RefSeq" id="WP_072882047.1">
    <property type="nucleotide sequence ID" value="NZ_FQVT01000034.1"/>
</dbReference>
<name>A0A1M5MK99_SALEC</name>
<keyword evidence="2" id="KW-1185">Reference proteome</keyword>